<dbReference type="InterPro" id="IPR012334">
    <property type="entry name" value="Pectin_lyas_fold"/>
</dbReference>
<evidence type="ECO:0000313" key="3">
    <source>
        <dbReference type="EMBL" id="RKD19617.1"/>
    </source>
</evidence>
<dbReference type="GO" id="GO:0046872">
    <property type="term" value="F:metal ion binding"/>
    <property type="evidence" value="ECO:0007669"/>
    <property type="project" value="UniProtKB-KW"/>
</dbReference>
<name>A0A419SAZ0_9SPHI</name>
<dbReference type="InterPro" id="IPR011050">
    <property type="entry name" value="Pectin_lyase_fold/virulence"/>
</dbReference>
<sequence length="1017" mass="110982">MKYILYGVMSLFTATAITSEVYAQSNPVIKVDINHSGGRDEQTTEDGYVPWKMGLNASIQDSLEVQGVKFFIRLLGSKGSGLSTSWYKNWAVDVANINQARLVSDGVTVKDGNGGAKMELRIKGLPLGAQSLLVYLNYVDGYQTVDVAPINVYLNDVLYAADVHPTVRANNANARFVYLTFDAAESEDVVVRFEASESSTALYKNVFINGFELNVGDLSTQAQNPVPANADGHVVTSSKETVLQWDAANEAISHDIYFGINEQAIYSADKSSEFFKGNFTINSYTADGLYSMNTYYWRVDEVYSDRTVKGRVWSFTPAQLAFPGAEGYGRYARGGRGGKVVYVTNLNDSGPGSLREAVTNNIGPRTIVFNVGGVIKLESRLTLSDPYVTIAGQTAPGKGICIRNKPFGYSGNDVIIRNMRLRLGAGPTNDGMGLTGNHSIMDHCSISWTIDEAFSSRNSKNITLQKTLISEALNVAGHQNYPAGTEHGYAATVGGNTASLHHNLLAHCYGRNWSLGGGLDADGYFASRLDITNNVVYNWGSRATDGGAHEVNFVNNYYKPGAGTTFFYALNAQYENVGKGTQKYYFAGNVMPGRFNESNQTQGRKYSLSNGNPALTYDPFVNTPFFASYVTTQSATHAYKIVLSDVGANQPVLDEHDIRMVKETLNGTYSVVGSVSNKKGFPDTELDAGGFESYPEVSRKANWDSDKDGLPDWWETIKGTNINSAPNDFSDANDDSDGDGITELEFYLQWMAEPHYQSVNGETINIDLQKLSMGFTNLPVYTLSNVAGGSAITTGGVVQFTPNGAGLASFDFTVTDGEGHDMTRKVNVVTGADLTQLPVHLVTLAADRKNGKEVELKWETVHENNNSHFEILRSNNGEAFENLGAKISSKALNGISTTNLYYDFTDNNNNVDNTYYQLVQVDRDGAKNLSEIKVVKGNPVVFNVWPIPSKGDIFVSVGALKDPALLMAFDVLGKQLLTDKISFNQTKKLTIQTKGIVIIRIKSPSGNELFVKKVLVE</sequence>
<dbReference type="SUPFAM" id="SSF51126">
    <property type="entry name" value="Pectin lyase-like"/>
    <property type="match status" value="1"/>
</dbReference>
<organism evidence="3 4">
    <name type="scientific">Pelobium manganitolerans</name>
    <dbReference type="NCBI Taxonomy" id="1842495"/>
    <lineage>
        <taxon>Bacteria</taxon>
        <taxon>Pseudomonadati</taxon>
        <taxon>Bacteroidota</taxon>
        <taxon>Sphingobacteriia</taxon>
        <taxon>Sphingobacteriales</taxon>
        <taxon>Sphingobacteriaceae</taxon>
        <taxon>Pelobium</taxon>
    </lineage>
</organism>
<dbReference type="EMBL" id="MBTA01000002">
    <property type="protein sequence ID" value="RKD19617.1"/>
    <property type="molecule type" value="Genomic_DNA"/>
</dbReference>
<evidence type="ECO:0000256" key="1">
    <source>
        <dbReference type="ARBA" id="ARBA00022723"/>
    </source>
</evidence>
<dbReference type="PANTHER" id="PTHR42970:SF1">
    <property type="entry name" value="PECTATE LYASE C-RELATED"/>
    <property type="match status" value="1"/>
</dbReference>
<evidence type="ECO:0000313" key="4">
    <source>
        <dbReference type="Proteomes" id="UP000283433"/>
    </source>
</evidence>
<dbReference type="Proteomes" id="UP000283433">
    <property type="component" value="Unassembled WGS sequence"/>
</dbReference>
<keyword evidence="2" id="KW-0325">Glycoprotein</keyword>
<dbReference type="AlphaFoldDB" id="A0A419SAZ0"/>
<reference evidence="3 4" key="1">
    <citation type="submission" date="2016-07" db="EMBL/GenBank/DDBJ databases">
        <title>Genome of Pelobium manganitolerans.</title>
        <authorList>
            <person name="Wu S."/>
            <person name="Wang G."/>
        </authorList>
    </citation>
    <scope>NUCLEOTIDE SEQUENCE [LARGE SCALE GENOMIC DNA]</scope>
    <source>
        <strain evidence="3 4">YS-25</strain>
    </source>
</reference>
<keyword evidence="4" id="KW-1185">Reference proteome</keyword>
<keyword evidence="1" id="KW-0479">Metal-binding</keyword>
<comment type="caution">
    <text evidence="3">The sequence shown here is derived from an EMBL/GenBank/DDBJ whole genome shotgun (WGS) entry which is preliminary data.</text>
</comment>
<dbReference type="Gene3D" id="2.160.20.10">
    <property type="entry name" value="Single-stranded right-handed beta-helix, Pectin lyase-like"/>
    <property type="match status" value="1"/>
</dbReference>
<evidence type="ECO:0008006" key="5">
    <source>
        <dbReference type="Google" id="ProtNLM"/>
    </source>
</evidence>
<gene>
    <name evidence="3" type="ORF">BCY91_13600</name>
</gene>
<evidence type="ECO:0000256" key="2">
    <source>
        <dbReference type="ARBA" id="ARBA00023180"/>
    </source>
</evidence>
<dbReference type="PANTHER" id="PTHR42970">
    <property type="entry name" value="PECTATE LYASE C-RELATED"/>
    <property type="match status" value="1"/>
</dbReference>
<proteinExistence type="predicted"/>
<accession>A0A419SAZ0</accession>
<protein>
    <recommendedName>
        <fullName evidence="5">Pectate lyase</fullName>
    </recommendedName>
</protein>
<dbReference type="RefSeq" id="WP_182995290.1">
    <property type="nucleotide sequence ID" value="NZ_MBTA01000002.1"/>
</dbReference>
<dbReference type="InterPro" id="IPR052063">
    <property type="entry name" value="Polysaccharide_Lyase_1"/>
</dbReference>